<gene>
    <name evidence="2" type="ORF">C7M84_009523</name>
</gene>
<feature type="region of interest" description="Disordered" evidence="1">
    <location>
        <begin position="22"/>
        <end position="61"/>
    </location>
</feature>
<dbReference type="Proteomes" id="UP000283509">
    <property type="component" value="Unassembled WGS sequence"/>
</dbReference>
<keyword evidence="3" id="KW-1185">Reference proteome</keyword>
<dbReference type="EMBL" id="QCYY01002207">
    <property type="protein sequence ID" value="ROT72108.1"/>
    <property type="molecule type" value="Genomic_DNA"/>
</dbReference>
<feature type="compositionally biased region" description="Basic and acidic residues" evidence="1">
    <location>
        <begin position="27"/>
        <end position="40"/>
    </location>
</feature>
<name>A0A423T709_PENVA</name>
<comment type="caution">
    <text evidence="2">The sequence shown here is derived from an EMBL/GenBank/DDBJ whole genome shotgun (WGS) entry which is preliminary data.</text>
</comment>
<dbReference type="AlphaFoldDB" id="A0A423T709"/>
<sequence>MKVRTSQPPECSEECHKWSKKIRIKRSGKDKAKEALRKDQGVTMAGQTRPTPHKPSNKLSEEENQAVFKMLDLRCLAQATAVVQMYGRSHRTIAAGTRSTAGWPPLPKTTSASPFSSRFTTSRRAKGSSSRKSTGSFLITILDAHFHQFESDVSCYFLLVYCACNSCITCAF</sequence>
<evidence type="ECO:0000256" key="1">
    <source>
        <dbReference type="SAM" id="MobiDB-lite"/>
    </source>
</evidence>
<organism evidence="2 3">
    <name type="scientific">Penaeus vannamei</name>
    <name type="common">Whiteleg shrimp</name>
    <name type="synonym">Litopenaeus vannamei</name>
    <dbReference type="NCBI Taxonomy" id="6689"/>
    <lineage>
        <taxon>Eukaryota</taxon>
        <taxon>Metazoa</taxon>
        <taxon>Ecdysozoa</taxon>
        <taxon>Arthropoda</taxon>
        <taxon>Crustacea</taxon>
        <taxon>Multicrustacea</taxon>
        <taxon>Malacostraca</taxon>
        <taxon>Eumalacostraca</taxon>
        <taxon>Eucarida</taxon>
        <taxon>Decapoda</taxon>
        <taxon>Dendrobranchiata</taxon>
        <taxon>Penaeoidea</taxon>
        <taxon>Penaeidae</taxon>
        <taxon>Penaeus</taxon>
    </lineage>
</organism>
<evidence type="ECO:0000313" key="3">
    <source>
        <dbReference type="Proteomes" id="UP000283509"/>
    </source>
</evidence>
<proteinExistence type="predicted"/>
<dbReference type="OrthoDB" id="8963340at2759"/>
<reference evidence="2 3" key="1">
    <citation type="submission" date="2018-04" db="EMBL/GenBank/DDBJ databases">
        <authorList>
            <person name="Zhang X."/>
            <person name="Yuan J."/>
            <person name="Li F."/>
            <person name="Xiang J."/>
        </authorList>
    </citation>
    <scope>NUCLEOTIDE SEQUENCE [LARGE SCALE GENOMIC DNA]</scope>
    <source>
        <tissue evidence="2">Muscle</tissue>
    </source>
</reference>
<reference evidence="2 3" key="2">
    <citation type="submission" date="2019-01" db="EMBL/GenBank/DDBJ databases">
        <title>The decoding of complex shrimp genome reveals the adaptation for benthos swimmer, frequently molting mechanism and breeding impact on genome.</title>
        <authorList>
            <person name="Sun Y."/>
            <person name="Gao Y."/>
            <person name="Yu Y."/>
        </authorList>
    </citation>
    <scope>NUCLEOTIDE SEQUENCE [LARGE SCALE GENOMIC DNA]</scope>
    <source>
        <tissue evidence="2">Muscle</tissue>
    </source>
</reference>
<protein>
    <submittedName>
        <fullName evidence="2">Uncharacterized protein</fullName>
    </submittedName>
</protein>
<accession>A0A423T709</accession>
<feature type="compositionally biased region" description="Low complexity" evidence="1">
    <location>
        <begin position="109"/>
        <end position="120"/>
    </location>
</feature>
<evidence type="ECO:0000313" key="2">
    <source>
        <dbReference type="EMBL" id="ROT72108.1"/>
    </source>
</evidence>
<feature type="region of interest" description="Disordered" evidence="1">
    <location>
        <begin position="97"/>
        <end position="131"/>
    </location>
</feature>